<dbReference type="Gene3D" id="2.40.250.10">
    <property type="entry name" value="Core binding factor, beta subunit"/>
    <property type="match status" value="1"/>
</dbReference>
<dbReference type="InterPro" id="IPR036552">
    <property type="entry name" value="CBF_bsu_sf"/>
</dbReference>
<keyword evidence="6" id="KW-1185">Reference proteome</keyword>
<evidence type="ECO:0000256" key="4">
    <source>
        <dbReference type="SAM" id="MobiDB-lite"/>
    </source>
</evidence>
<sequence>MQNSAESSRELQKAAAGPLTLSSLRPQAFVATGTNLSLQFFPANLHGDQRQVPTREYVDFERETGKHHSSAQGVSAGIFMSDEAPKGSRHAQLEEEEEEEE</sequence>
<gene>
    <name evidence="5" type="ORF">MMEN_LOCUS15316</name>
</gene>
<dbReference type="GO" id="GO:0003713">
    <property type="term" value="F:transcription coactivator activity"/>
    <property type="evidence" value="ECO:0007669"/>
    <property type="project" value="InterPro"/>
</dbReference>
<evidence type="ECO:0000313" key="5">
    <source>
        <dbReference type="EMBL" id="CAG5958499.1"/>
    </source>
</evidence>
<evidence type="ECO:0000313" key="6">
    <source>
        <dbReference type="Proteomes" id="UP000677803"/>
    </source>
</evidence>
<feature type="region of interest" description="Disordered" evidence="4">
    <location>
        <begin position="1"/>
        <end position="22"/>
    </location>
</feature>
<dbReference type="Proteomes" id="UP000677803">
    <property type="component" value="Unassembled WGS sequence"/>
</dbReference>
<dbReference type="PANTHER" id="PTHR10276">
    <property type="entry name" value="CORE-BINDING FACTOR, BETA SUBUNIT"/>
    <property type="match status" value="1"/>
</dbReference>
<dbReference type="InterPro" id="IPR003417">
    <property type="entry name" value="CBF_beta"/>
</dbReference>
<dbReference type="AlphaFoldDB" id="A0A8S4BD42"/>
<dbReference type="GO" id="GO:0006357">
    <property type="term" value="P:regulation of transcription by RNA polymerase II"/>
    <property type="evidence" value="ECO:0007669"/>
    <property type="project" value="TreeGrafter"/>
</dbReference>
<comment type="caution">
    <text evidence="5">The sequence shown here is derived from an EMBL/GenBank/DDBJ whole genome shotgun (WGS) entry which is preliminary data.</text>
</comment>
<dbReference type="Pfam" id="PF02312">
    <property type="entry name" value="CBF_beta"/>
    <property type="match status" value="1"/>
</dbReference>
<proteinExistence type="inferred from homology"/>
<evidence type="ECO:0000256" key="3">
    <source>
        <dbReference type="ARBA" id="ARBA00025734"/>
    </source>
</evidence>
<organism evidence="5 6">
    <name type="scientific">Menidia menidia</name>
    <name type="common">Atlantic silverside</name>
    <dbReference type="NCBI Taxonomy" id="238744"/>
    <lineage>
        <taxon>Eukaryota</taxon>
        <taxon>Metazoa</taxon>
        <taxon>Chordata</taxon>
        <taxon>Craniata</taxon>
        <taxon>Vertebrata</taxon>
        <taxon>Euteleostomi</taxon>
        <taxon>Actinopterygii</taxon>
        <taxon>Neopterygii</taxon>
        <taxon>Teleostei</taxon>
        <taxon>Neoteleostei</taxon>
        <taxon>Acanthomorphata</taxon>
        <taxon>Ovalentaria</taxon>
        <taxon>Atherinomorphae</taxon>
        <taxon>Atheriniformes</taxon>
        <taxon>Atherinopsidae</taxon>
        <taxon>Menidiinae</taxon>
        <taxon>Menidia</taxon>
    </lineage>
</organism>
<protein>
    <submittedName>
        <fullName evidence="5">(Atlantic silverside) hypothetical protein</fullName>
    </submittedName>
</protein>
<evidence type="ECO:0000256" key="1">
    <source>
        <dbReference type="ARBA" id="ARBA00004123"/>
    </source>
</evidence>
<accession>A0A8S4BD42</accession>
<dbReference type="EMBL" id="CAJRST010022223">
    <property type="protein sequence ID" value="CAG5958499.1"/>
    <property type="molecule type" value="Genomic_DNA"/>
</dbReference>
<dbReference type="GO" id="GO:0016513">
    <property type="term" value="C:core-binding factor complex"/>
    <property type="evidence" value="ECO:0007669"/>
    <property type="project" value="TreeGrafter"/>
</dbReference>
<comment type="similarity">
    <text evidence="3">Belongs to the CBF-beta family.</text>
</comment>
<comment type="subcellular location">
    <subcellularLocation>
        <location evidence="1">Nucleus</location>
    </subcellularLocation>
</comment>
<name>A0A8S4BD42_9TELE</name>
<feature type="region of interest" description="Disordered" evidence="4">
    <location>
        <begin position="61"/>
        <end position="101"/>
    </location>
</feature>
<keyword evidence="2" id="KW-0539">Nucleus</keyword>
<dbReference type="OrthoDB" id="10026505at2759"/>
<dbReference type="GO" id="GO:0043565">
    <property type="term" value="F:sequence-specific DNA binding"/>
    <property type="evidence" value="ECO:0007669"/>
    <property type="project" value="TreeGrafter"/>
</dbReference>
<reference evidence="5" key="1">
    <citation type="submission" date="2021-05" db="EMBL/GenBank/DDBJ databases">
        <authorList>
            <person name="Tigano A."/>
        </authorList>
    </citation>
    <scope>NUCLEOTIDE SEQUENCE</scope>
</reference>
<evidence type="ECO:0000256" key="2">
    <source>
        <dbReference type="ARBA" id="ARBA00023242"/>
    </source>
</evidence>
<dbReference type="PANTHER" id="PTHR10276:SF3">
    <property type="entry name" value="CORE-BINDING FACTOR SUBUNIT BETA"/>
    <property type="match status" value="1"/>
</dbReference>
<dbReference type="SUPFAM" id="SSF50723">
    <property type="entry name" value="Core binding factor beta, CBF"/>
    <property type="match status" value="1"/>
</dbReference>